<evidence type="ECO:0000313" key="5">
    <source>
        <dbReference type="Proteomes" id="UP001333102"/>
    </source>
</evidence>
<dbReference type="InterPro" id="IPR001387">
    <property type="entry name" value="Cro/C1-type_HTH"/>
</dbReference>
<dbReference type="InterPro" id="IPR025194">
    <property type="entry name" value="RodZ-like_C"/>
</dbReference>
<dbReference type="Pfam" id="PF13413">
    <property type="entry name" value="HTH_25"/>
    <property type="match status" value="1"/>
</dbReference>
<proteinExistence type="predicted"/>
<dbReference type="Proteomes" id="UP001333102">
    <property type="component" value="Chromosome"/>
</dbReference>
<evidence type="ECO:0000259" key="3">
    <source>
        <dbReference type="PROSITE" id="PS50943"/>
    </source>
</evidence>
<organism evidence="4 5">
    <name type="scientific">Geochorda subterranea</name>
    <dbReference type="NCBI Taxonomy" id="3109564"/>
    <lineage>
        <taxon>Bacteria</taxon>
        <taxon>Bacillati</taxon>
        <taxon>Bacillota</taxon>
        <taxon>Limnochordia</taxon>
        <taxon>Limnochordales</taxon>
        <taxon>Geochordaceae</taxon>
        <taxon>Geochorda</taxon>
    </lineage>
</organism>
<evidence type="ECO:0000256" key="1">
    <source>
        <dbReference type="SAM" id="MobiDB-lite"/>
    </source>
</evidence>
<evidence type="ECO:0000313" key="4">
    <source>
        <dbReference type="EMBL" id="WRP15849.1"/>
    </source>
</evidence>
<feature type="domain" description="HTH cro/C1-type" evidence="3">
    <location>
        <begin position="33"/>
        <end position="67"/>
    </location>
</feature>
<dbReference type="InterPro" id="IPR050400">
    <property type="entry name" value="Bact_Cytoskel_RodZ"/>
</dbReference>
<dbReference type="PANTHER" id="PTHR34475:SF1">
    <property type="entry name" value="CYTOSKELETON PROTEIN RODZ"/>
    <property type="match status" value="1"/>
</dbReference>
<dbReference type="PROSITE" id="PS50943">
    <property type="entry name" value="HTH_CROC1"/>
    <property type="match status" value="1"/>
</dbReference>
<dbReference type="Gene3D" id="1.10.260.40">
    <property type="entry name" value="lambda repressor-like DNA-binding domains"/>
    <property type="match status" value="1"/>
</dbReference>
<keyword evidence="2" id="KW-1133">Transmembrane helix</keyword>
<dbReference type="EMBL" id="CP141614">
    <property type="protein sequence ID" value="WRP15849.1"/>
    <property type="molecule type" value="Genomic_DNA"/>
</dbReference>
<dbReference type="SUPFAM" id="SSF47413">
    <property type="entry name" value="lambda repressor-like DNA-binding domains"/>
    <property type="match status" value="1"/>
</dbReference>
<dbReference type="PANTHER" id="PTHR34475">
    <property type="match status" value="1"/>
</dbReference>
<keyword evidence="2" id="KW-0812">Transmembrane</keyword>
<keyword evidence="2" id="KW-0472">Membrane</keyword>
<feature type="region of interest" description="Disordered" evidence="1">
    <location>
        <begin position="165"/>
        <end position="271"/>
    </location>
</feature>
<keyword evidence="5" id="KW-1185">Reference proteome</keyword>
<dbReference type="CDD" id="cd00093">
    <property type="entry name" value="HTH_XRE"/>
    <property type="match status" value="1"/>
</dbReference>
<accession>A0ABZ1BSU3</accession>
<feature type="transmembrane region" description="Helical" evidence="2">
    <location>
        <begin position="141"/>
        <end position="160"/>
    </location>
</feature>
<protein>
    <submittedName>
        <fullName evidence="4">RodZ domain-containing protein</fullName>
    </submittedName>
</protein>
<dbReference type="Pfam" id="PF13464">
    <property type="entry name" value="RodZ_C"/>
    <property type="match status" value="1"/>
</dbReference>
<feature type="compositionally biased region" description="Low complexity" evidence="1">
    <location>
        <begin position="249"/>
        <end position="271"/>
    </location>
</feature>
<dbReference type="RefSeq" id="WP_324670257.1">
    <property type="nucleotide sequence ID" value="NZ_CP141614.1"/>
</dbReference>
<dbReference type="InterPro" id="IPR010982">
    <property type="entry name" value="Lambda_DNA-bd_dom_sf"/>
</dbReference>
<sequence length="337" mass="35939">MESRPNVAGDERGAAGPEPVERPEARGRLGAMLREAREARGLSLQAVSERTRVRAPFLEAIEEGRYEELPGPVYTRGFLKLYARAVGLDPARVLAAWEREAPQAARPEPVESGPPRRERARPWWMPDPLLRAIEPRERVRAAVSATLVVVVAAVAGTWLLSTATRPRPSDVARTPVPLEPLPSGETPEPRVLALGVPGLDEGSPSRLPEPHRPPRGPGGSGRRTTAPEPAPTASPRPSRAGMSPRDLPRPGGIAGPSAAATAPAGAERAGAGVEVVAVVREAGWLEAYVDGRRAFSGTAQAGETLRWRGQQLISLRLSRAEGVDPVVDGRARPGRPR</sequence>
<feature type="region of interest" description="Disordered" evidence="1">
    <location>
        <begin position="1"/>
        <end position="26"/>
    </location>
</feature>
<evidence type="ECO:0000256" key="2">
    <source>
        <dbReference type="SAM" id="Phobius"/>
    </source>
</evidence>
<name>A0ABZ1BSU3_9FIRM</name>
<gene>
    <name evidence="4" type="ORF">VLY81_06770</name>
</gene>
<dbReference type="SMART" id="SM00530">
    <property type="entry name" value="HTH_XRE"/>
    <property type="match status" value="1"/>
</dbReference>
<reference evidence="5" key="1">
    <citation type="submission" date="2023-12" db="EMBL/GenBank/DDBJ databases">
        <title>Novel isolates from deep terrestrial aquifers shed light on the physiology and ecology of the class Limnochordia.</title>
        <authorList>
            <person name="Karnachuk O.V."/>
            <person name="Lukina A.P."/>
            <person name="Avakyan M.R."/>
            <person name="Kadnikov V."/>
            <person name="Begmatov S."/>
            <person name="Beletsky A.V."/>
            <person name="Mardanov A.V."/>
            <person name="Ravin N.V."/>
        </authorList>
    </citation>
    <scope>NUCLEOTIDE SEQUENCE [LARGE SCALE GENOMIC DNA]</scope>
    <source>
        <strain evidence="5">LN</strain>
    </source>
</reference>